<keyword evidence="1" id="KW-1133">Transmembrane helix</keyword>
<name>A0A1B8PJG6_MORNO</name>
<organism evidence="3 4">
    <name type="scientific">Moraxella nonliquefaciens</name>
    <dbReference type="NCBI Taxonomy" id="478"/>
    <lineage>
        <taxon>Bacteria</taxon>
        <taxon>Pseudomonadati</taxon>
        <taxon>Pseudomonadota</taxon>
        <taxon>Gammaproteobacteria</taxon>
        <taxon>Moraxellales</taxon>
        <taxon>Moraxellaceae</taxon>
        <taxon>Moraxella</taxon>
    </lineage>
</organism>
<dbReference type="RefSeq" id="WP_066893478.1">
    <property type="nucleotide sequence ID" value="NZ_LZDN01000019.1"/>
</dbReference>
<evidence type="ECO:0000313" key="4">
    <source>
        <dbReference type="Proteomes" id="UP000092671"/>
    </source>
</evidence>
<dbReference type="Gene3D" id="1.10.3730.20">
    <property type="match status" value="1"/>
</dbReference>
<proteinExistence type="predicted"/>
<accession>A0A1B8PJG6</accession>
<dbReference type="SUPFAM" id="SSF103481">
    <property type="entry name" value="Multidrug resistance efflux transporter EmrE"/>
    <property type="match status" value="2"/>
</dbReference>
<keyword evidence="1" id="KW-0472">Membrane</keyword>
<feature type="transmembrane region" description="Helical" evidence="1">
    <location>
        <begin position="277"/>
        <end position="294"/>
    </location>
</feature>
<feature type="transmembrane region" description="Helical" evidence="1">
    <location>
        <begin position="135"/>
        <end position="155"/>
    </location>
</feature>
<feature type="transmembrane region" description="Helical" evidence="1">
    <location>
        <begin position="221"/>
        <end position="240"/>
    </location>
</feature>
<dbReference type="InterPro" id="IPR037185">
    <property type="entry name" value="EmrE-like"/>
</dbReference>
<evidence type="ECO:0000313" key="3">
    <source>
        <dbReference type="EMBL" id="OBX50300.1"/>
    </source>
</evidence>
<dbReference type="InterPro" id="IPR000620">
    <property type="entry name" value="EamA_dom"/>
</dbReference>
<gene>
    <name evidence="3" type="ORF">A9Z60_09595</name>
</gene>
<keyword evidence="1" id="KW-0812">Transmembrane</keyword>
<feature type="transmembrane region" description="Helical" evidence="1">
    <location>
        <begin position="104"/>
        <end position="126"/>
    </location>
</feature>
<reference evidence="3 4" key="1">
    <citation type="submission" date="2016-06" db="EMBL/GenBank/DDBJ databases">
        <title>Draft genome of Moraxella nonliquefaciens CCUG 60284.</title>
        <authorList>
            <person name="Salva-Serra F."/>
            <person name="Engstrom-Jakobsson H."/>
            <person name="Thorell K."/>
            <person name="Gonzales-Siles L."/>
            <person name="Karlsson R."/>
            <person name="Boulund F."/>
            <person name="Engstrand L."/>
            <person name="Kristiansson E."/>
            <person name="Moore E."/>
        </authorList>
    </citation>
    <scope>NUCLEOTIDE SEQUENCE [LARGE SCALE GENOMIC DNA]</scope>
    <source>
        <strain evidence="3 4">CCUG 60284</strain>
    </source>
</reference>
<dbReference type="AlphaFoldDB" id="A0A1B8PJG6"/>
<evidence type="ECO:0000259" key="2">
    <source>
        <dbReference type="Pfam" id="PF00892"/>
    </source>
</evidence>
<dbReference type="PANTHER" id="PTHR22911">
    <property type="entry name" value="ACYL-MALONYL CONDENSING ENZYME-RELATED"/>
    <property type="match status" value="1"/>
</dbReference>
<dbReference type="Pfam" id="PF00892">
    <property type="entry name" value="EamA"/>
    <property type="match status" value="2"/>
</dbReference>
<protein>
    <submittedName>
        <fullName evidence="3">Permease</fullName>
    </submittedName>
</protein>
<dbReference type="EMBL" id="LZDN01000019">
    <property type="protein sequence ID" value="OBX50300.1"/>
    <property type="molecule type" value="Genomic_DNA"/>
</dbReference>
<sequence>MSKIMLGVLLALSAAALNASIGIFSKVLLQNGLIPQDIAFFKTVCAFVILSLILINKPLSVQKKEIINAEITSDLNWLNLLTKIAICAFLGIFVLFFFETTAYQYGFASNVVVVLMASASVFALLFGRMLLNEKLTITAILGTLLAIVGIFLISWSGGSNLTMLLNAIIAGSGYGVFSVLVKKFSLNGGIYLTRLFMMFGGVYLFFPYLNNRHHIDWNALIVMNVLALALLPTILGFYCTTKALNYLTAAKVQVTELSEPIFAVVMAWVFLHELPTHQFFVGAIFIVMGIVLINQMHQGLLSQIGKQMSK</sequence>
<dbReference type="GO" id="GO:0016020">
    <property type="term" value="C:membrane"/>
    <property type="evidence" value="ECO:0007669"/>
    <property type="project" value="InterPro"/>
</dbReference>
<evidence type="ECO:0000256" key="1">
    <source>
        <dbReference type="SAM" id="Phobius"/>
    </source>
</evidence>
<comment type="caution">
    <text evidence="3">The sequence shown here is derived from an EMBL/GenBank/DDBJ whole genome shotgun (WGS) entry which is preliminary data.</text>
</comment>
<dbReference type="Proteomes" id="UP000092671">
    <property type="component" value="Unassembled WGS sequence"/>
</dbReference>
<feature type="domain" description="EamA" evidence="2">
    <location>
        <begin position="163"/>
        <end position="294"/>
    </location>
</feature>
<feature type="transmembrane region" description="Helical" evidence="1">
    <location>
        <begin position="38"/>
        <end position="56"/>
    </location>
</feature>
<feature type="transmembrane region" description="Helical" evidence="1">
    <location>
        <begin position="188"/>
        <end position="209"/>
    </location>
</feature>
<feature type="transmembrane region" description="Helical" evidence="1">
    <location>
        <begin position="77"/>
        <end position="98"/>
    </location>
</feature>
<feature type="transmembrane region" description="Helical" evidence="1">
    <location>
        <begin position="252"/>
        <end position="271"/>
    </location>
</feature>
<feature type="domain" description="EamA" evidence="2">
    <location>
        <begin position="6"/>
        <end position="154"/>
    </location>
</feature>
<dbReference type="OrthoDB" id="8611655at2"/>
<feature type="transmembrane region" description="Helical" evidence="1">
    <location>
        <begin position="161"/>
        <end position="181"/>
    </location>
</feature>